<dbReference type="RefSeq" id="WP_099241611.1">
    <property type="nucleotide sequence ID" value="NZ_FXXP01000001.1"/>
</dbReference>
<name>A0A238J5Q7_9RHOB</name>
<dbReference type="OrthoDB" id="7859880at2"/>
<dbReference type="NCBIfam" id="TIGR02532">
    <property type="entry name" value="IV_pilin_GFxxxE"/>
    <property type="match status" value="1"/>
</dbReference>
<evidence type="ECO:0000313" key="1">
    <source>
        <dbReference type="EMBL" id="SMX26040.1"/>
    </source>
</evidence>
<evidence type="ECO:0008006" key="3">
    <source>
        <dbReference type="Google" id="ProtNLM"/>
    </source>
</evidence>
<proteinExistence type="predicted"/>
<dbReference type="Proteomes" id="UP000225972">
    <property type="component" value="Unassembled WGS sequence"/>
</dbReference>
<evidence type="ECO:0000313" key="2">
    <source>
        <dbReference type="Proteomes" id="UP000225972"/>
    </source>
</evidence>
<protein>
    <recommendedName>
        <fullName evidence="3">Prepilin-type N-terminal cleavage/methylation domain-containing protein</fullName>
    </recommendedName>
</protein>
<dbReference type="EMBL" id="FXXP01000001">
    <property type="protein sequence ID" value="SMX26040.1"/>
    <property type="molecule type" value="Genomic_DNA"/>
</dbReference>
<reference evidence="2" key="1">
    <citation type="submission" date="2017-05" db="EMBL/GenBank/DDBJ databases">
        <authorList>
            <person name="Rodrigo-Torres L."/>
            <person name="Arahal R. D."/>
            <person name="Lucena T."/>
        </authorList>
    </citation>
    <scope>NUCLEOTIDE SEQUENCE [LARGE SCALE GENOMIC DNA]</scope>
    <source>
        <strain evidence="2">CECT 8649</strain>
    </source>
</reference>
<organism evidence="1 2">
    <name type="scientific">Pelagimonas phthalicica</name>
    <dbReference type="NCBI Taxonomy" id="1037362"/>
    <lineage>
        <taxon>Bacteria</taxon>
        <taxon>Pseudomonadati</taxon>
        <taxon>Pseudomonadota</taxon>
        <taxon>Alphaproteobacteria</taxon>
        <taxon>Rhodobacterales</taxon>
        <taxon>Roseobacteraceae</taxon>
        <taxon>Pelagimonas</taxon>
    </lineage>
</organism>
<keyword evidence="2" id="KW-1185">Reference proteome</keyword>
<dbReference type="Pfam" id="PF07963">
    <property type="entry name" value="N_methyl"/>
    <property type="match status" value="1"/>
</dbReference>
<gene>
    <name evidence="1" type="ORF">TRP8649_00112</name>
</gene>
<dbReference type="InterPro" id="IPR012902">
    <property type="entry name" value="N_methyl_site"/>
</dbReference>
<sequence length="180" mass="19589">MTPRSGLSLFELLISLALLALLAAGLAGALDLSIRVHDRSQTNPELQQDLALRNRLRNWIASAVPPSHLAQYPVGLEGTETSLAFTTRNTKGFAPNAAALRIELSAGPEALDITFIEILDSGETLGTHNATLDGFKGVRFSYFSPVDSVWRDAWKTTEGLPQAVRALRLSNPFFVDLARF</sequence>
<dbReference type="AlphaFoldDB" id="A0A238J5Q7"/>
<accession>A0A238J5Q7</accession>